<dbReference type="SUPFAM" id="SSF51556">
    <property type="entry name" value="Metallo-dependent hydrolases"/>
    <property type="match status" value="1"/>
</dbReference>
<protein>
    <recommendedName>
        <fullName evidence="1">Amidohydrolase-related domain-containing protein</fullName>
    </recommendedName>
</protein>
<organism evidence="2 3">
    <name type="scientific">Wolfiporia cocos (strain MD-104)</name>
    <name type="common">Brown rot fungus</name>
    <dbReference type="NCBI Taxonomy" id="742152"/>
    <lineage>
        <taxon>Eukaryota</taxon>
        <taxon>Fungi</taxon>
        <taxon>Dikarya</taxon>
        <taxon>Basidiomycota</taxon>
        <taxon>Agaricomycotina</taxon>
        <taxon>Agaricomycetes</taxon>
        <taxon>Polyporales</taxon>
        <taxon>Phaeolaceae</taxon>
        <taxon>Wolfiporia</taxon>
    </lineage>
</organism>
<dbReference type="Pfam" id="PF01979">
    <property type="entry name" value="Amidohydro_1"/>
    <property type="match status" value="1"/>
</dbReference>
<dbReference type="EMBL" id="KB468113">
    <property type="protein sequence ID" value="PCH40798.1"/>
    <property type="molecule type" value="Genomic_DNA"/>
</dbReference>
<evidence type="ECO:0000259" key="1">
    <source>
        <dbReference type="Pfam" id="PF01979"/>
    </source>
</evidence>
<gene>
    <name evidence="2" type="ORF">WOLCODRAFT_24274</name>
</gene>
<sequence>MTSSMRVADPSLSGTAGRARRGRVHSKHLLLAFCAVVATTTVLACSTYLNLHAGKSRAARFHHVPINAQQILSQCAALREVPGPPANFMARETSDRFENDTRPVLIKNAKLWTGARNGSEIVYGDVFMDRGIVKRIGYIPEATYANVEEMEIVEANGAWVTPGLVDLHSHVGVFSAPFLRGAQDVNSHNGPVLPWLRSIDAFNTHDEAFKLAIAGGVTSVQVLPGSGNAIGGQAFMFKLRKTSDGSPTSMIIEPPHALNGSEPDPDQPLRWRHLKQACGENLRRYGTRMDSIWSFRAAYNQARQIKVAQDAYCAKAEAGLWNELQGQTYPEDLQWEALVDVLRGRVKIANHCYEEVDLDDIVRLTNEFQFPIASFHHASEAWLVPEVLKRTYGGTPAIALFATNHRYKRESYRGSEFAPRVLADNGIPVVMKSDHPVLNSRYLVYEAQQAHYYGLPAHIALSSVTAVPARAAGMEHRIGILREGGDADVVMWDSHPLQLGATPKKVWIDGILQIGHDEEGIVVGRGKGPAFQSEPSVPNWDRERKEAIRWEGLPPLEPLQEDGRVLFKNVREVWARGYNGIRELYRGVNGEQTDVVVDGGRITCMGRHCLGGINARATVDLHGGSISPGFMTFGSPLGMEEITGEPSTGDGYLYDSFKGDVPTILGDRGGLLRAADALQYGTRNALIAHRAGVTYATSSLSKINLFTGPSTIVAGLSVTFRTGSAHKLERGAVVKQVTAVHVVLSHAAPYSVVTTVSMSTQIAALRRLLLNGEPMETETGYWFKKAATGDIPFVIEVASADVMATLLNLKAEIEEARGSFMSMVFARASEAHLIAKEIAQAKVSVILEPVRQFPQTWDDHRILAGPPLTNDTALITLIEAGVTVGIGVRDAWQAASTRFDVAWAALETNVRLDQRQAYALATTNLEKILDVGGWIGEDGDLVAYDGGNAFELSSKVVAIVSPTRAQVDLL</sequence>
<feature type="domain" description="Amidohydrolase-related" evidence="1">
    <location>
        <begin position="405"/>
        <end position="510"/>
    </location>
</feature>
<proteinExistence type="predicted"/>
<dbReference type="Proteomes" id="UP000218811">
    <property type="component" value="Unassembled WGS sequence"/>
</dbReference>
<dbReference type="OrthoDB" id="10258955at2759"/>
<dbReference type="InterPro" id="IPR032466">
    <property type="entry name" value="Metal_Hydrolase"/>
</dbReference>
<dbReference type="GO" id="GO:0016810">
    <property type="term" value="F:hydrolase activity, acting on carbon-nitrogen (but not peptide) bonds"/>
    <property type="evidence" value="ECO:0007669"/>
    <property type="project" value="InterPro"/>
</dbReference>
<dbReference type="OMA" id="ATIWIGE"/>
<evidence type="ECO:0000313" key="2">
    <source>
        <dbReference type="EMBL" id="PCH40798.1"/>
    </source>
</evidence>
<accession>A0A2H3JSP8</accession>
<keyword evidence="3" id="KW-1185">Reference proteome</keyword>
<dbReference type="PANTHER" id="PTHR43135">
    <property type="entry name" value="ALPHA-D-RIBOSE 1-METHYLPHOSPHONATE 5-TRIPHOSPHATE DIPHOSPHATASE"/>
    <property type="match status" value="1"/>
</dbReference>
<dbReference type="InterPro" id="IPR051781">
    <property type="entry name" value="Metallo-dep_Hydrolase"/>
</dbReference>
<dbReference type="InterPro" id="IPR006680">
    <property type="entry name" value="Amidohydro-rel"/>
</dbReference>
<dbReference type="InterPro" id="IPR011059">
    <property type="entry name" value="Metal-dep_hydrolase_composite"/>
</dbReference>
<dbReference type="Gene3D" id="3.20.20.140">
    <property type="entry name" value="Metal-dependent hydrolases"/>
    <property type="match status" value="2"/>
</dbReference>
<reference evidence="2 3" key="1">
    <citation type="journal article" date="2012" name="Science">
        <title>The Paleozoic origin of enzymatic lignin decomposition reconstructed from 31 fungal genomes.</title>
        <authorList>
            <person name="Floudas D."/>
            <person name="Binder M."/>
            <person name="Riley R."/>
            <person name="Barry K."/>
            <person name="Blanchette R.A."/>
            <person name="Henrissat B."/>
            <person name="Martinez A.T."/>
            <person name="Otillar R."/>
            <person name="Spatafora J.W."/>
            <person name="Yadav J.S."/>
            <person name="Aerts A."/>
            <person name="Benoit I."/>
            <person name="Boyd A."/>
            <person name="Carlson A."/>
            <person name="Copeland A."/>
            <person name="Coutinho P.M."/>
            <person name="de Vries R.P."/>
            <person name="Ferreira P."/>
            <person name="Findley K."/>
            <person name="Foster B."/>
            <person name="Gaskell J."/>
            <person name="Glotzer D."/>
            <person name="Gorecki P."/>
            <person name="Heitman J."/>
            <person name="Hesse C."/>
            <person name="Hori C."/>
            <person name="Igarashi K."/>
            <person name="Jurgens J.A."/>
            <person name="Kallen N."/>
            <person name="Kersten P."/>
            <person name="Kohler A."/>
            <person name="Kuees U."/>
            <person name="Kumar T.K.A."/>
            <person name="Kuo A."/>
            <person name="LaButti K."/>
            <person name="Larrondo L.F."/>
            <person name="Lindquist E."/>
            <person name="Ling A."/>
            <person name="Lombard V."/>
            <person name="Lucas S."/>
            <person name="Lundell T."/>
            <person name="Martin R."/>
            <person name="McLaughlin D.J."/>
            <person name="Morgenstern I."/>
            <person name="Morin E."/>
            <person name="Murat C."/>
            <person name="Nagy L.G."/>
            <person name="Nolan M."/>
            <person name="Ohm R.A."/>
            <person name="Patyshakuliyeva A."/>
            <person name="Rokas A."/>
            <person name="Ruiz-Duenas F.J."/>
            <person name="Sabat G."/>
            <person name="Salamov A."/>
            <person name="Samejima M."/>
            <person name="Schmutz J."/>
            <person name="Slot J.C."/>
            <person name="St John F."/>
            <person name="Stenlid J."/>
            <person name="Sun H."/>
            <person name="Sun S."/>
            <person name="Syed K."/>
            <person name="Tsang A."/>
            <person name="Wiebenga A."/>
            <person name="Young D."/>
            <person name="Pisabarro A."/>
            <person name="Eastwood D.C."/>
            <person name="Martin F."/>
            <person name="Cullen D."/>
            <person name="Grigoriev I.V."/>
            <person name="Hibbett D.S."/>
        </authorList>
    </citation>
    <scope>NUCLEOTIDE SEQUENCE [LARGE SCALE GENOMIC DNA]</scope>
    <source>
        <strain evidence="2 3">MD-104</strain>
    </source>
</reference>
<dbReference type="PANTHER" id="PTHR43135:SF3">
    <property type="entry name" value="ALPHA-D-RIBOSE 1-METHYLPHOSPHONATE 5-TRIPHOSPHATE DIPHOSPHATASE"/>
    <property type="match status" value="1"/>
</dbReference>
<dbReference type="SUPFAM" id="SSF51338">
    <property type="entry name" value="Composite domain of metallo-dependent hydrolases"/>
    <property type="match status" value="1"/>
</dbReference>
<evidence type="ECO:0000313" key="3">
    <source>
        <dbReference type="Proteomes" id="UP000218811"/>
    </source>
</evidence>
<dbReference type="AlphaFoldDB" id="A0A2H3JSP8"/>
<name>A0A2H3JSP8_WOLCO</name>